<sequence length="203" mass="22803">MRVDRKTLIYSVVICLLPILIGLYYYSVLPSEIAIHFGVDGKPNSFMSKDMEIIVLPLFCAILQVVISLSADAKNTPKKGAVLIKSIIPIVSVIGQCALLTYAMNSSFEIREYTVFTIGIIFMVLGNYLPKKEFWGKYNFKLFGLEKGVNEQKVIRSYSKVLVIGGAVIFFSAMINPISSIIAITIFALICIFLPFYLMKKYR</sequence>
<dbReference type="Proteomes" id="UP000235670">
    <property type="component" value="Unassembled WGS sequence"/>
</dbReference>
<accession>A0A2N6SDY0</accession>
<organism evidence="3 4">
    <name type="scientific">Gemella sanguinis</name>
    <dbReference type="NCBI Taxonomy" id="84135"/>
    <lineage>
        <taxon>Bacteria</taxon>
        <taxon>Bacillati</taxon>
        <taxon>Bacillota</taxon>
        <taxon>Bacilli</taxon>
        <taxon>Bacillales</taxon>
        <taxon>Gemellaceae</taxon>
        <taxon>Gemella</taxon>
    </lineage>
</organism>
<evidence type="ECO:0000313" key="4">
    <source>
        <dbReference type="Proteomes" id="UP000235670"/>
    </source>
</evidence>
<keyword evidence="1" id="KW-0812">Transmembrane</keyword>
<gene>
    <name evidence="3" type="ORF">CJ218_05905</name>
</gene>
<dbReference type="RefSeq" id="WP_102189958.1">
    <property type="nucleotide sequence ID" value="NZ_PNGT01000006.1"/>
</dbReference>
<comment type="caution">
    <text evidence="3">The sequence shown here is derived from an EMBL/GenBank/DDBJ whole genome shotgun (WGS) entry which is preliminary data.</text>
</comment>
<feature type="transmembrane region" description="Helical" evidence="1">
    <location>
        <begin position="181"/>
        <end position="199"/>
    </location>
</feature>
<keyword evidence="1" id="KW-0472">Membrane</keyword>
<evidence type="ECO:0000259" key="2">
    <source>
        <dbReference type="Pfam" id="PF07853"/>
    </source>
</evidence>
<dbReference type="PANTHER" id="PTHR37810:SF5">
    <property type="entry name" value="IMMUNITY PROTEIN SDPI"/>
    <property type="match status" value="1"/>
</dbReference>
<evidence type="ECO:0000313" key="3">
    <source>
        <dbReference type="EMBL" id="PMC52126.1"/>
    </source>
</evidence>
<name>A0A2N6SDY0_9BACL</name>
<feature type="transmembrane region" description="Helical" evidence="1">
    <location>
        <begin position="83"/>
        <end position="104"/>
    </location>
</feature>
<dbReference type="OrthoDB" id="9808690at2"/>
<feature type="transmembrane region" description="Helical" evidence="1">
    <location>
        <begin position="110"/>
        <end position="129"/>
    </location>
</feature>
<dbReference type="EMBL" id="PNGT01000006">
    <property type="protein sequence ID" value="PMC52126.1"/>
    <property type="molecule type" value="Genomic_DNA"/>
</dbReference>
<dbReference type="GO" id="GO:0009636">
    <property type="term" value="P:response to toxic substance"/>
    <property type="evidence" value="ECO:0007669"/>
    <property type="project" value="TreeGrafter"/>
</dbReference>
<proteinExistence type="predicted"/>
<keyword evidence="1" id="KW-1133">Transmembrane helix</keyword>
<dbReference type="Pfam" id="PF07853">
    <property type="entry name" value="DUF1648"/>
    <property type="match status" value="1"/>
</dbReference>
<feature type="transmembrane region" description="Helical" evidence="1">
    <location>
        <begin position="157"/>
        <end position="175"/>
    </location>
</feature>
<dbReference type="InterPro" id="IPR012867">
    <property type="entry name" value="DUF1648"/>
</dbReference>
<reference evidence="3 4" key="1">
    <citation type="submission" date="2017-09" db="EMBL/GenBank/DDBJ databases">
        <title>Bacterial strain isolated from the female urinary microbiota.</title>
        <authorList>
            <person name="Thomas-White K."/>
            <person name="Kumar N."/>
            <person name="Forster S."/>
            <person name="Putonti C."/>
            <person name="Lawley T."/>
            <person name="Wolfe A.J."/>
        </authorList>
    </citation>
    <scope>NUCLEOTIDE SEQUENCE [LARGE SCALE GENOMIC DNA]</scope>
    <source>
        <strain evidence="3 4">UMB0186</strain>
    </source>
</reference>
<evidence type="ECO:0000256" key="1">
    <source>
        <dbReference type="SAM" id="Phobius"/>
    </source>
</evidence>
<feature type="domain" description="DUF1648" evidence="2">
    <location>
        <begin position="13"/>
        <end position="59"/>
    </location>
</feature>
<feature type="transmembrane region" description="Helical" evidence="1">
    <location>
        <begin position="53"/>
        <end position="71"/>
    </location>
</feature>
<dbReference type="AlphaFoldDB" id="A0A2N6SDY0"/>
<dbReference type="STRING" id="84135.GCA_001052115_01179"/>
<protein>
    <submittedName>
        <fullName evidence="3">Hemolysin expression modulating protein</fullName>
    </submittedName>
</protein>
<feature type="transmembrane region" description="Helical" evidence="1">
    <location>
        <begin position="7"/>
        <end position="26"/>
    </location>
</feature>
<dbReference type="PANTHER" id="PTHR37810">
    <property type="entry name" value="IMMUNITY PROTEIN SDPI"/>
    <property type="match status" value="1"/>
</dbReference>